<evidence type="ECO:0000256" key="6">
    <source>
        <dbReference type="SAM" id="MobiDB-lite"/>
    </source>
</evidence>
<accession>A0A085M167</accession>
<keyword evidence="4" id="KW-0833">Ubl conjugation pathway</keyword>
<dbReference type="Pfam" id="PF04377">
    <property type="entry name" value="ATE_C"/>
    <property type="match status" value="1"/>
</dbReference>
<evidence type="ECO:0000313" key="11">
    <source>
        <dbReference type="Proteomes" id="UP000030764"/>
    </source>
</evidence>
<evidence type="ECO:0000256" key="2">
    <source>
        <dbReference type="ARBA" id="ARBA00012025"/>
    </source>
</evidence>
<dbReference type="GO" id="GO:0004057">
    <property type="term" value="F:arginyl-tRNA--protein transferase activity"/>
    <property type="evidence" value="ECO:0007669"/>
    <property type="project" value="UniProtKB-EC"/>
</dbReference>
<proteinExistence type="inferred from homology"/>
<dbReference type="EC" id="2.3.2.8" evidence="2"/>
<reference evidence="9 11" key="1">
    <citation type="journal article" date="2014" name="Nat. Genet.">
        <title>Genome and transcriptome of the porcine whipworm Trichuris suis.</title>
        <authorList>
            <person name="Jex A.R."/>
            <person name="Nejsum P."/>
            <person name="Schwarz E.M."/>
            <person name="Hu L."/>
            <person name="Young N.D."/>
            <person name="Hall R.S."/>
            <person name="Korhonen P.K."/>
            <person name="Liao S."/>
            <person name="Thamsborg S."/>
            <person name="Xia J."/>
            <person name="Xu P."/>
            <person name="Wang S."/>
            <person name="Scheerlinck J.P."/>
            <person name="Hofmann A."/>
            <person name="Sternberg P.W."/>
            <person name="Wang J."/>
            <person name="Gasser R.B."/>
        </authorList>
    </citation>
    <scope>NUCLEOTIDE SEQUENCE [LARGE SCALE GENOMIC DNA]</scope>
    <source>
        <strain evidence="10">DCEP-RM93F</strain>
        <strain evidence="9">DCEP-RM93M</strain>
    </source>
</reference>
<keyword evidence="3" id="KW-0808">Transferase</keyword>
<sequence length="471" mass="54368">MLMSLVQYLGLQSQSHCGYCSLNRGDRSNYGMWLHRLSTSDYQKLIDRGWRRSGLYCYKPVLERSCCPAYVIRCHASNFKPSKSQKRVMKRFANFLKNGDIHKVSIKSDLPCWGKEHANHSYKETNTVSFNSPDSNPEAISRSSPNVKNIEASCSTQTQKKPLELLQRKAKWKRRMRKLEKLKAKGIDPALWVKKLPPVKTIEDFLNSANSDASWKHRLSVKLLCISPPCVEFEETFGDSFKLYKKYQMLIHRDEPKSVTESKYRSFLCVSPFLLEEVDHPDHPGFGSFHYQFYLDERLVAVSVLDILPACISSKYFFYDPDLRFLSFGVYSALKEIELTRKLSRITPSLRYYYMGYYIPSCAKMRYKGAFLPSDLLCPETFAWFPIQDCVRMLGERTCRRFAPDEVTANFDPVSTNDIWVLFSDGNGEFKLLRFGAYLQENEVSEGLISELSEYAHLVGNPVAHTMAVVL</sequence>
<feature type="domain" description="N-end aminoacyl transferase N-terminal" evidence="7">
    <location>
        <begin position="15"/>
        <end position="87"/>
    </location>
</feature>
<dbReference type="InterPro" id="IPR030700">
    <property type="entry name" value="N-end_Aminoacyl_Trfase"/>
</dbReference>
<evidence type="ECO:0000256" key="5">
    <source>
        <dbReference type="ARBA" id="ARBA00023315"/>
    </source>
</evidence>
<dbReference type="AlphaFoldDB" id="A0A085M167"/>
<gene>
    <name evidence="9" type="ORF">M513_08145</name>
    <name evidence="10" type="ORF">M514_08145</name>
</gene>
<dbReference type="InterPro" id="IPR017137">
    <property type="entry name" value="Arg-tRNA-P_Trfase_1_euk"/>
</dbReference>
<protein>
    <recommendedName>
        <fullName evidence="2">arginyltransferase</fullName>
        <ecNumber evidence="2">2.3.2.8</ecNumber>
    </recommendedName>
</protein>
<keyword evidence="11" id="KW-1185">Reference proteome</keyword>
<evidence type="ECO:0000313" key="10">
    <source>
        <dbReference type="EMBL" id="KFD71888.1"/>
    </source>
</evidence>
<name>A0A085M167_9BILA</name>
<comment type="similarity">
    <text evidence="1">Belongs to the R-transferase family.</text>
</comment>
<evidence type="ECO:0000256" key="1">
    <source>
        <dbReference type="ARBA" id="ARBA00009991"/>
    </source>
</evidence>
<dbReference type="EMBL" id="KL367480">
    <property type="protein sequence ID" value="KFD71888.1"/>
    <property type="molecule type" value="Genomic_DNA"/>
</dbReference>
<feature type="compositionally biased region" description="Polar residues" evidence="6">
    <location>
        <begin position="125"/>
        <end position="135"/>
    </location>
</feature>
<dbReference type="PIRSF" id="PIRSF037207">
    <property type="entry name" value="ATE1_euk"/>
    <property type="match status" value="1"/>
</dbReference>
<evidence type="ECO:0000256" key="3">
    <source>
        <dbReference type="ARBA" id="ARBA00022679"/>
    </source>
</evidence>
<dbReference type="Proteomes" id="UP000030764">
    <property type="component" value="Unassembled WGS sequence"/>
</dbReference>
<dbReference type="EMBL" id="KL363245">
    <property type="protein sequence ID" value="KFD50963.1"/>
    <property type="molecule type" value="Genomic_DNA"/>
</dbReference>
<dbReference type="InterPro" id="IPR007471">
    <property type="entry name" value="N-end_Aminoacyl_Trfase_N"/>
</dbReference>
<dbReference type="Proteomes" id="UP000030758">
    <property type="component" value="Unassembled WGS sequence"/>
</dbReference>
<evidence type="ECO:0000256" key="4">
    <source>
        <dbReference type="ARBA" id="ARBA00022786"/>
    </source>
</evidence>
<evidence type="ECO:0000259" key="8">
    <source>
        <dbReference type="Pfam" id="PF04377"/>
    </source>
</evidence>
<dbReference type="GO" id="GO:0005737">
    <property type="term" value="C:cytoplasm"/>
    <property type="evidence" value="ECO:0007669"/>
    <property type="project" value="TreeGrafter"/>
</dbReference>
<evidence type="ECO:0000259" key="7">
    <source>
        <dbReference type="Pfam" id="PF04376"/>
    </source>
</evidence>
<organism evidence="9 11">
    <name type="scientific">Trichuris suis</name>
    <name type="common">pig whipworm</name>
    <dbReference type="NCBI Taxonomy" id="68888"/>
    <lineage>
        <taxon>Eukaryota</taxon>
        <taxon>Metazoa</taxon>
        <taxon>Ecdysozoa</taxon>
        <taxon>Nematoda</taxon>
        <taxon>Enoplea</taxon>
        <taxon>Dorylaimia</taxon>
        <taxon>Trichinellida</taxon>
        <taxon>Trichuridae</taxon>
        <taxon>Trichuris</taxon>
    </lineage>
</organism>
<dbReference type="Pfam" id="PF04376">
    <property type="entry name" value="ATE_N"/>
    <property type="match status" value="1"/>
</dbReference>
<dbReference type="PANTHER" id="PTHR21367">
    <property type="entry name" value="ARGININE-TRNA-PROTEIN TRANSFERASE 1"/>
    <property type="match status" value="1"/>
</dbReference>
<keyword evidence="5" id="KW-0012">Acyltransferase</keyword>
<dbReference type="InterPro" id="IPR007472">
    <property type="entry name" value="N-end_Aminoacyl_Trfase_C"/>
</dbReference>
<dbReference type="PANTHER" id="PTHR21367:SF1">
    <property type="entry name" value="ARGINYL-TRNA--PROTEIN TRANSFERASE 1"/>
    <property type="match status" value="1"/>
</dbReference>
<feature type="domain" description="N-end rule aminoacyl transferase C-terminal" evidence="8">
    <location>
        <begin position="240"/>
        <end position="378"/>
    </location>
</feature>
<dbReference type="SUPFAM" id="SSF55729">
    <property type="entry name" value="Acyl-CoA N-acyltransferases (Nat)"/>
    <property type="match status" value="1"/>
</dbReference>
<feature type="non-terminal residue" evidence="9">
    <location>
        <position position="471"/>
    </location>
</feature>
<feature type="region of interest" description="Disordered" evidence="6">
    <location>
        <begin position="125"/>
        <end position="145"/>
    </location>
</feature>
<evidence type="ECO:0000313" key="9">
    <source>
        <dbReference type="EMBL" id="KFD50963.1"/>
    </source>
</evidence>
<dbReference type="InterPro" id="IPR016181">
    <property type="entry name" value="Acyl_CoA_acyltransferase"/>
</dbReference>